<organism evidence="1">
    <name type="scientific">marine sediment metagenome</name>
    <dbReference type="NCBI Taxonomy" id="412755"/>
    <lineage>
        <taxon>unclassified sequences</taxon>
        <taxon>metagenomes</taxon>
        <taxon>ecological metagenomes</taxon>
    </lineage>
</organism>
<name>A0A0F9MQ41_9ZZZZ</name>
<comment type="caution">
    <text evidence="1">The sequence shown here is derived from an EMBL/GenBank/DDBJ whole genome shotgun (WGS) entry which is preliminary data.</text>
</comment>
<proteinExistence type="predicted"/>
<evidence type="ECO:0000313" key="1">
    <source>
        <dbReference type="EMBL" id="KKM71292.1"/>
    </source>
</evidence>
<reference evidence="1" key="1">
    <citation type="journal article" date="2015" name="Nature">
        <title>Complex archaea that bridge the gap between prokaryotes and eukaryotes.</title>
        <authorList>
            <person name="Spang A."/>
            <person name="Saw J.H."/>
            <person name="Jorgensen S.L."/>
            <person name="Zaremba-Niedzwiedzka K."/>
            <person name="Martijn J."/>
            <person name="Lind A.E."/>
            <person name="van Eijk R."/>
            <person name="Schleper C."/>
            <person name="Guy L."/>
            <person name="Ettema T.J."/>
        </authorList>
    </citation>
    <scope>NUCLEOTIDE SEQUENCE</scope>
</reference>
<dbReference type="AlphaFoldDB" id="A0A0F9MQ41"/>
<dbReference type="EMBL" id="LAZR01009668">
    <property type="protein sequence ID" value="KKM71292.1"/>
    <property type="molecule type" value="Genomic_DNA"/>
</dbReference>
<protein>
    <submittedName>
        <fullName evidence="1">Uncharacterized protein</fullName>
    </submittedName>
</protein>
<accession>A0A0F9MQ41</accession>
<gene>
    <name evidence="1" type="ORF">LCGC14_1432050</name>
</gene>
<sequence length="89" mass="9717">MEKNIDVLNEQIEEYFCIDCGSLLDSSTPGIIAGAWLRTDGNKDIMEPVPGGIVYGKKLGFVCNDCHDKEYEAPASNFMRTQLIDGAGS</sequence>